<proteinExistence type="predicted"/>
<evidence type="ECO:0000313" key="2">
    <source>
        <dbReference type="EMBL" id="KAK2178908.1"/>
    </source>
</evidence>
<evidence type="ECO:0000313" key="3">
    <source>
        <dbReference type="Proteomes" id="UP001209878"/>
    </source>
</evidence>
<reference evidence="2" key="1">
    <citation type="journal article" date="2023" name="Mol. Biol. Evol.">
        <title>Third-Generation Sequencing Reveals the Adaptive Role of the Epigenome in Three Deep-Sea Polychaetes.</title>
        <authorList>
            <person name="Perez M."/>
            <person name="Aroh O."/>
            <person name="Sun Y."/>
            <person name="Lan Y."/>
            <person name="Juniper S.K."/>
            <person name="Young C.R."/>
            <person name="Angers B."/>
            <person name="Qian P.Y."/>
        </authorList>
    </citation>
    <scope>NUCLEOTIDE SEQUENCE</scope>
    <source>
        <strain evidence="2">R07B-5</strain>
    </source>
</reference>
<gene>
    <name evidence="2" type="ORF">NP493_525g06031</name>
</gene>
<keyword evidence="3" id="KW-1185">Reference proteome</keyword>
<sequence>MREGGRWGKTNRRVGDTGAEGKGSDVPPSECGLLPAAPASPRSGLARPDLKVHVTVSTEVSPVSPMSVHGAGPT</sequence>
<name>A0AAD9KWB4_RIDPI</name>
<accession>A0AAD9KWB4</accession>
<feature type="region of interest" description="Disordered" evidence="1">
    <location>
        <begin position="1"/>
        <end position="48"/>
    </location>
</feature>
<dbReference type="AlphaFoldDB" id="A0AAD9KWB4"/>
<comment type="caution">
    <text evidence="2">The sequence shown here is derived from an EMBL/GenBank/DDBJ whole genome shotgun (WGS) entry which is preliminary data.</text>
</comment>
<dbReference type="EMBL" id="JAODUO010000525">
    <property type="protein sequence ID" value="KAK2178908.1"/>
    <property type="molecule type" value="Genomic_DNA"/>
</dbReference>
<evidence type="ECO:0000256" key="1">
    <source>
        <dbReference type="SAM" id="MobiDB-lite"/>
    </source>
</evidence>
<dbReference type="Proteomes" id="UP001209878">
    <property type="component" value="Unassembled WGS sequence"/>
</dbReference>
<protein>
    <submittedName>
        <fullName evidence="2">Uncharacterized protein</fullName>
    </submittedName>
</protein>
<organism evidence="2 3">
    <name type="scientific">Ridgeia piscesae</name>
    <name type="common">Tubeworm</name>
    <dbReference type="NCBI Taxonomy" id="27915"/>
    <lineage>
        <taxon>Eukaryota</taxon>
        <taxon>Metazoa</taxon>
        <taxon>Spiralia</taxon>
        <taxon>Lophotrochozoa</taxon>
        <taxon>Annelida</taxon>
        <taxon>Polychaeta</taxon>
        <taxon>Sedentaria</taxon>
        <taxon>Canalipalpata</taxon>
        <taxon>Sabellida</taxon>
        <taxon>Siboglinidae</taxon>
        <taxon>Ridgeia</taxon>
    </lineage>
</organism>